<organism evidence="1 2">
    <name type="scientific">Pleurodeles waltl</name>
    <name type="common">Iberian ribbed newt</name>
    <dbReference type="NCBI Taxonomy" id="8319"/>
    <lineage>
        <taxon>Eukaryota</taxon>
        <taxon>Metazoa</taxon>
        <taxon>Chordata</taxon>
        <taxon>Craniata</taxon>
        <taxon>Vertebrata</taxon>
        <taxon>Euteleostomi</taxon>
        <taxon>Amphibia</taxon>
        <taxon>Batrachia</taxon>
        <taxon>Caudata</taxon>
        <taxon>Salamandroidea</taxon>
        <taxon>Salamandridae</taxon>
        <taxon>Pleurodelinae</taxon>
        <taxon>Pleurodeles</taxon>
    </lineage>
</organism>
<dbReference type="EMBL" id="JANPWB010000012">
    <property type="protein sequence ID" value="KAJ1114715.1"/>
    <property type="molecule type" value="Genomic_DNA"/>
</dbReference>
<name>A0AAV7NIH2_PLEWA</name>
<keyword evidence="2" id="KW-1185">Reference proteome</keyword>
<dbReference type="AlphaFoldDB" id="A0AAV7NIH2"/>
<proteinExistence type="predicted"/>
<sequence>MKQLIPSQHQWRRNQTLAPCLKLSRTPKKLKSTRSSNSVLTSPISGISTTEDEVAVLRCKISKFTSTLGELHERTEDTETRAQRNILRLVGLLETLDISDLAVALEA</sequence>
<evidence type="ECO:0000313" key="1">
    <source>
        <dbReference type="EMBL" id="KAJ1114715.1"/>
    </source>
</evidence>
<evidence type="ECO:0000313" key="2">
    <source>
        <dbReference type="Proteomes" id="UP001066276"/>
    </source>
</evidence>
<comment type="caution">
    <text evidence="1">The sequence shown here is derived from an EMBL/GenBank/DDBJ whole genome shotgun (WGS) entry which is preliminary data.</text>
</comment>
<accession>A0AAV7NIH2</accession>
<reference evidence="1" key="1">
    <citation type="journal article" date="2022" name="bioRxiv">
        <title>Sequencing and chromosome-scale assembly of the giantPleurodeles waltlgenome.</title>
        <authorList>
            <person name="Brown T."/>
            <person name="Elewa A."/>
            <person name="Iarovenko S."/>
            <person name="Subramanian E."/>
            <person name="Araus A.J."/>
            <person name="Petzold A."/>
            <person name="Susuki M."/>
            <person name="Suzuki K.-i.T."/>
            <person name="Hayashi T."/>
            <person name="Toyoda A."/>
            <person name="Oliveira C."/>
            <person name="Osipova E."/>
            <person name="Leigh N.D."/>
            <person name="Simon A."/>
            <person name="Yun M.H."/>
        </authorList>
    </citation>
    <scope>NUCLEOTIDE SEQUENCE</scope>
    <source>
        <strain evidence="1">20211129_DDA</strain>
        <tissue evidence="1">Liver</tissue>
    </source>
</reference>
<gene>
    <name evidence="1" type="ORF">NDU88_002946</name>
</gene>
<protein>
    <submittedName>
        <fullName evidence="1">Uncharacterized protein</fullName>
    </submittedName>
</protein>
<dbReference type="Proteomes" id="UP001066276">
    <property type="component" value="Chromosome 8"/>
</dbReference>